<feature type="transmembrane region" description="Helical" evidence="14">
    <location>
        <begin position="65"/>
        <end position="82"/>
    </location>
</feature>
<comment type="similarity">
    <text evidence="3 14 15">Belongs to the HemJ family.</text>
</comment>
<comment type="catalytic activity">
    <reaction evidence="13 14 15">
        <text>protoporphyrinogen IX + 3 A = protoporphyrin IX + 3 AH2</text>
        <dbReference type="Rhea" id="RHEA:62000"/>
        <dbReference type="ChEBI" id="CHEBI:13193"/>
        <dbReference type="ChEBI" id="CHEBI:17499"/>
        <dbReference type="ChEBI" id="CHEBI:57306"/>
        <dbReference type="ChEBI" id="CHEBI:57307"/>
    </reaction>
</comment>
<evidence type="ECO:0000256" key="15">
    <source>
        <dbReference type="PIRNR" id="PIRNR004638"/>
    </source>
</evidence>
<evidence type="ECO:0000256" key="13">
    <source>
        <dbReference type="ARBA" id="ARBA00048390"/>
    </source>
</evidence>
<evidence type="ECO:0000256" key="14">
    <source>
        <dbReference type="HAMAP-Rule" id="MF_02239"/>
    </source>
</evidence>
<keyword evidence="6 14" id="KW-0349">Heme</keyword>
<dbReference type="EC" id="1.3.99.-" evidence="14 15"/>
<accession>A0ABT1LAZ0</accession>
<sequence length="124" mass="14013">MAGLLYLPRLFVYHADAPKGSDASETFKVMERRLLKAIMTPAMVVSWLAGLWLMMEMGWYKAGWFHAKLALVLALSGVHGLLARHVRLFARDANGKKSRYFRILNEVPTLIMIAVVVLVIVKPF</sequence>
<comment type="caution">
    <text evidence="16">The sequence shown here is derived from an EMBL/GenBank/DDBJ whole genome shotgun (WGS) entry which is preliminary data.</text>
</comment>
<feature type="transmembrane region" description="Helical" evidence="14">
    <location>
        <begin position="34"/>
        <end position="53"/>
    </location>
</feature>
<proteinExistence type="inferred from homology"/>
<comment type="cofactor">
    <cofactor evidence="14 15">
        <name>heme b</name>
        <dbReference type="ChEBI" id="CHEBI:60344"/>
    </cofactor>
    <text evidence="14 15">Binds 1 heme b (iron(II)-protoporphyrin IX) group per subunit.</text>
</comment>
<evidence type="ECO:0000256" key="12">
    <source>
        <dbReference type="ARBA" id="ARBA00023136"/>
    </source>
</evidence>
<evidence type="ECO:0000313" key="16">
    <source>
        <dbReference type="EMBL" id="MCP8938654.1"/>
    </source>
</evidence>
<dbReference type="PANTHER" id="PTHR40255">
    <property type="entry name" value="UPF0093 MEMBRANE PROTEIN SLR1790"/>
    <property type="match status" value="1"/>
</dbReference>
<feature type="binding site" description="axial binding residue" evidence="14">
    <location>
        <position position="68"/>
    </location>
    <ligand>
        <name>heme</name>
        <dbReference type="ChEBI" id="CHEBI:30413"/>
    </ligand>
    <ligandPart>
        <name>Fe</name>
        <dbReference type="ChEBI" id="CHEBI:18248"/>
    </ligandPart>
</feature>
<evidence type="ECO:0000256" key="7">
    <source>
        <dbReference type="ARBA" id="ARBA00022692"/>
    </source>
</evidence>
<dbReference type="InterPro" id="IPR005265">
    <property type="entry name" value="HemJ-like"/>
</dbReference>
<keyword evidence="12 14" id="KW-0472">Membrane</keyword>
<evidence type="ECO:0000256" key="6">
    <source>
        <dbReference type="ARBA" id="ARBA00022617"/>
    </source>
</evidence>
<protein>
    <recommendedName>
        <fullName evidence="4 14">Protoporphyrinogen IX oxidase</fullName>
        <shortName evidence="14">PPO</shortName>
        <ecNumber evidence="14 15">1.3.99.-</ecNumber>
    </recommendedName>
</protein>
<evidence type="ECO:0000256" key="8">
    <source>
        <dbReference type="ARBA" id="ARBA00022723"/>
    </source>
</evidence>
<dbReference type="Pfam" id="PF03653">
    <property type="entry name" value="UPF0093"/>
    <property type="match status" value="1"/>
</dbReference>
<evidence type="ECO:0000256" key="9">
    <source>
        <dbReference type="ARBA" id="ARBA00022989"/>
    </source>
</evidence>
<dbReference type="EMBL" id="JANCLU010000007">
    <property type="protein sequence ID" value="MCP8938654.1"/>
    <property type="molecule type" value="Genomic_DNA"/>
</dbReference>
<keyword evidence="17" id="KW-1185">Reference proteome</keyword>
<evidence type="ECO:0000256" key="5">
    <source>
        <dbReference type="ARBA" id="ARBA00022475"/>
    </source>
</evidence>
<evidence type="ECO:0000256" key="1">
    <source>
        <dbReference type="ARBA" id="ARBA00004651"/>
    </source>
</evidence>
<dbReference type="PIRSF" id="PIRSF004638">
    <property type="entry name" value="UCP004638"/>
    <property type="match status" value="1"/>
</dbReference>
<gene>
    <name evidence="16" type="ORF">NK718_09025</name>
</gene>
<evidence type="ECO:0000256" key="4">
    <source>
        <dbReference type="ARBA" id="ARBA00017504"/>
    </source>
</evidence>
<keyword evidence="9 14" id="KW-1133">Transmembrane helix</keyword>
<dbReference type="Proteomes" id="UP001205890">
    <property type="component" value="Unassembled WGS sequence"/>
</dbReference>
<keyword evidence="8 14" id="KW-0479">Metal-binding</keyword>
<dbReference type="HAMAP" id="MF_02239">
    <property type="entry name" value="HemJ"/>
    <property type="match status" value="1"/>
</dbReference>
<keyword evidence="7 14" id="KW-0812">Transmembrane</keyword>
<evidence type="ECO:0000256" key="3">
    <source>
        <dbReference type="ARBA" id="ARBA00006501"/>
    </source>
</evidence>
<evidence type="ECO:0000256" key="10">
    <source>
        <dbReference type="ARBA" id="ARBA00023002"/>
    </source>
</evidence>
<comment type="subunit">
    <text evidence="14">Homodimer.</text>
</comment>
<comment type="subcellular location">
    <subcellularLocation>
        <location evidence="1 14">Cell membrane</location>
        <topology evidence="1 14">Multi-pass membrane protein</topology>
    </subcellularLocation>
</comment>
<evidence type="ECO:0000313" key="17">
    <source>
        <dbReference type="Proteomes" id="UP001205890"/>
    </source>
</evidence>
<keyword evidence="10 14" id="KW-0560">Oxidoreductase</keyword>
<dbReference type="PANTHER" id="PTHR40255:SF1">
    <property type="entry name" value="PROTOPORPHYRINOGEN IX OXIDASE"/>
    <property type="match status" value="1"/>
</dbReference>
<reference evidence="16 17" key="1">
    <citation type="submission" date="2022-07" db="EMBL/GenBank/DDBJ databases">
        <authorList>
            <person name="Li W.-J."/>
            <person name="Deng Q.-Q."/>
        </authorList>
    </citation>
    <scope>NUCLEOTIDE SEQUENCE [LARGE SCALE GENOMIC DNA]</scope>
    <source>
        <strain evidence="16 17">SYSU M60028</strain>
    </source>
</reference>
<comment type="function">
    <text evidence="14 15">Catalyzes the oxidation of protoporphyrinogen IX to protoporphyrin IX.</text>
</comment>
<keyword evidence="5 14" id="KW-1003">Cell membrane</keyword>
<comment type="caution">
    <text evidence="14">Lacks conserved residue(s) required for the propagation of feature annotation.</text>
</comment>
<organism evidence="16 17">
    <name type="scientific">Alsobacter ponti</name>
    <dbReference type="NCBI Taxonomy" id="2962936"/>
    <lineage>
        <taxon>Bacteria</taxon>
        <taxon>Pseudomonadati</taxon>
        <taxon>Pseudomonadota</taxon>
        <taxon>Alphaproteobacteria</taxon>
        <taxon>Hyphomicrobiales</taxon>
        <taxon>Alsobacteraceae</taxon>
        <taxon>Alsobacter</taxon>
    </lineage>
</organism>
<feature type="transmembrane region" description="Helical" evidence="14">
    <location>
        <begin position="103"/>
        <end position="121"/>
    </location>
</feature>
<evidence type="ECO:0000256" key="2">
    <source>
        <dbReference type="ARBA" id="ARBA00005073"/>
    </source>
</evidence>
<evidence type="ECO:0000256" key="11">
    <source>
        <dbReference type="ARBA" id="ARBA00023004"/>
    </source>
</evidence>
<comment type="pathway">
    <text evidence="2 14 15">Porphyrin-containing compound metabolism; protoporphyrin-IX biosynthesis; protoporphyrin-IX from protoporphyrinogen-IX: step 1/1.</text>
</comment>
<keyword evidence="11 14" id="KW-0408">Iron</keyword>
<name>A0ABT1LAZ0_9HYPH</name>